<dbReference type="InterPro" id="IPR010982">
    <property type="entry name" value="Lambda_DNA-bd_dom_sf"/>
</dbReference>
<accession>A0ABN2U887</accession>
<dbReference type="SUPFAM" id="SSF47413">
    <property type="entry name" value="lambda repressor-like DNA-binding domains"/>
    <property type="match status" value="1"/>
</dbReference>
<protein>
    <submittedName>
        <fullName evidence="5">LacI family DNA-binding transcriptional regulator</fullName>
    </submittedName>
</protein>
<comment type="similarity">
    <text evidence="2">Belongs to the bacterial solute-binding protein 2 family.</text>
</comment>
<dbReference type="Gene3D" id="1.10.260.40">
    <property type="entry name" value="lambda repressor-like DNA-binding domains"/>
    <property type="match status" value="1"/>
</dbReference>
<dbReference type="SMART" id="SM00354">
    <property type="entry name" value="HTH_LACI"/>
    <property type="match status" value="1"/>
</dbReference>
<dbReference type="GO" id="GO:0003677">
    <property type="term" value="F:DNA binding"/>
    <property type="evidence" value="ECO:0007669"/>
    <property type="project" value="UniProtKB-KW"/>
</dbReference>
<dbReference type="Proteomes" id="UP001501285">
    <property type="component" value="Unassembled WGS sequence"/>
</dbReference>
<evidence type="ECO:0000313" key="5">
    <source>
        <dbReference type="EMBL" id="GAA2030880.1"/>
    </source>
</evidence>
<dbReference type="PANTHER" id="PTHR46847:SF1">
    <property type="entry name" value="D-ALLOSE-BINDING PERIPLASMIC PROTEIN-RELATED"/>
    <property type="match status" value="1"/>
</dbReference>
<dbReference type="InterPro" id="IPR000843">
    <property type="entry name" value="HTH_LacI"/>
</dbReference>
<proteinExistence type="inferred from homology"/>
<name>A0ABN2U887_9MICO</name>
<evidence type="ECO:0000256" key="2">
    <source>
        <dbReference type="ARBA" id="ARBA00007639"/>
    </source>
</evidence>
<dbReference type="InterPro" id="IPR028082">
    <property type="entry name" value="Peripla_BP_I"/>
</dbReference>
<keyword evidence="5" id="KW-0238">DNA-binding</keyword>
<dbReference type="InterPro" id="IPR025997">
    <property type="entry name" value="SBP_2_dom"/>
</dbReference>
<evidence type="ECO:0000256" key="1">
    <source>
        <dbReference type="ARBA" id="ARBA00004196"/>
    </source>
</evidence>
<comment type="caution">
    <text evidence="5">The sequence shown here is derived from an EMBL/GenBank/DDBJ whole genome shotgun (WGS) entry which is preliminary data.</text>
</comment>
<dbReference type="PANTHER" id="PTHR46847">
    <property type="entry name" value="D-ALLOSE-BINDING PERIPLASMIC PROTEIN-RELATED"/>
    <property type="match status" value="1"/>
</dbReference>
<dbReference type="Pfam" id="PF13407">
    <property type="entry name" value="Peripla_BP_4"/>
    <property type="match status" value="1"/>
</dbReference>
<dbReference type="Gene3D" id="3.40.50.2300">
    <property type="match status" value="2"/>
</dbReference>
<evidence type="ECO:0000259" key="4">
    <source>
        <dbReference type="SMART" id="SM00354"/>
    </source>
</evidence>
<evidence type="ECO:0000256" key="3">
    <source>
        <dbReference type="ARBA" id="ARBA00022729"/>
    </source>
</evidence>
<comment type="subcellular location">
    <subcellularLocation>
        <location evidence="1">Cell envelope</location>
    </subcellularLocation>
</comment>
<dbReference type="CDD" id="cd06307">
    <property type="entry name" value="PBP1_sugar_binding"/>
    <property type="match status" value="1"/>
</dbReference>
<feature type="domain" description="HTH lacI-type" evidence="4">
    <location>
        <begin position="19"/>
        <end position="86"/>
    </location>
</feature>
<keyword evidence="3" id="KW-0732">Signal</keyword>
<dbReference type="EMBL" id="BAAANB010000021">
    <property type="protein sequence ID" value="GAA2030880.1"/>
    <property type="molecule type" value="Genomic_DNA"/>
</dbReference>
<sequence length="361" mass="38520">MYSVMEASLAGMTQSRARSHRVRDIAEQSGLSEATIDRVLHGRPGASARAVRAVEQAVLDLDRQQSQLRLAARTLLLDVVIQAPSRFSTAVRSALEDELPALRPAAVRARFHLRENADVAAAVEVLDGLGRRGRVCHGVVLKAPDDPAVASAVDRLAARGIPVVTLVTDVRDSARVAYVGLDNAAAGATAAYLVTQVLGDRPGDVLLTLSRSFFFGEQERAEAFTSALSRLAPGRLIHRITDSDGLDATMGALVADLVTEQPRVAAVYSVGGGNRAISRALTDAGLPPRVFIGHDLDEDNLELLRSGVLTAVLDHDLHADMRNGVRQLMRAHRLVPGAPTSVAANVELVTAYNIPPRIHAH</sequence>
<dbReference type="SUPFAM" id="SSF53822">
    <property type="entry name" value="Periplasmic binding protein-like I"/>
    <property type="match status" value="1"/>
</dbReference>
<evidence type="ECO:0000313" key="6">
    <source>
        <dbReference type="Proteomes" id="UP001501285"/>
    </source>
</evidence>
<keyword evidence="6" id="KW-1185">Reference proteome</keyword>
<gene>
    <name evidence="5" type="ORF">GCM10009740_20770</name>
</gene>
<reference evidence="5 6" key="1">
    <citation type="journal article" date="2019" name="Int. J. Syst. Evol. Microbiol.">
        <title>The Global Catalogue of Microorganisms (GCM) 10K type strain sequencing project: providing services to taxonomists for standard genome sequencing and annotation.</title>
        <authorList>
            <consortium name="The Broad Institute Genomics Platform"/>
            <consortium name="The Broad Institute Genome Sequencing Center for Infectious Disease"/>
            <person name="Wu L."/>
            <person name="Ma J."/>
        </authorList>
    </citation>
    <scope>NUCLEOTIDE SEQUENCE [LARGE SCALE GENOMIC DNA]</scope>
    <source>
        <strain evidence="5 6">JCM 14283</strain>
    </source>
</reference>
<organism evidence="5 6">
    <name type="scientific">Terrabacter terrae</name>
    <dbReference type="NCBI Taxonomy" id="318434"/>
    <lineage>
        <taxon>Bacteria</taxon>
        <taxon>Bacillati</taxon>
        <taxon>Actinomycetota</taxon>
        <taxon>Actinomycetes</taxon>
        <taxon>Micrococcales</taxon>
        <taxon>Intrasporangiaceae</taxon>
        <taxon>Terrabacter</taxon>
    </lineage>
</organism>